<sequence length="172" mass="18325">MSTGFQFDYVFDWTILRYQQSQLATPPACAIVRGTGTSSAMPPAVTIADRHTGAEEGKPPGLVSVDSLRRIFETLSSANVLGQSSGSSRRVAVSSSRDASVGAESDVRTRTVEAGPGAAHRTFGGQRGSLIGSSDPQRVTRAGRNASQANNYESVFKGMEGLQLENDERTHY</sequence>
<accession>A0A9D4XAM6</accession>
<dbReference type="AlphaFoldDB" id="A0A9D4XAM6"/>
<protein>
    <submittedName>
        <fullName evidence="2">Casein kinase 1-like protein 1, variant 4</fullName>
    </submittedName>
</protein>
<gene>
    <name evidence="2" type="ORF">KIW84_040592</name>
</gene>
<evidence type="ECO:0000256" key="1">
    <source>
        <dbReference type="SAM" id="MobiDB-lite"/>
    </source>
</evidence>
<name>A0A9D4XAM6_PEA</name>
<dbReference type="EMBL" id="JAMSHJ010000004">
    <property type="protein sequence ID" value="KAI5415201.1"/>
    <property type="molecule type" value="Genomic_DNA"/>
</dbReference>
<organism evidence="2 3">
    <name type="scientific">Pisum sativum</name>
    <name type="common">Garden pea</name>
    <name type="synonym">Lathyrus oleraceus</name>
    <dbReference type="NCBI Taxonomy" id="3888"/>
    <lineage>
        <taxon>Eukaryota</taxon>
        <taxon>Viridiplantae</taxon>
        <taxon>Streptophyta</taxon>
        <taxon>Embryophyta</taxon>
        <taxon>Tracheophyta</taxon>
        <taxon>Spermatophyta</taxon>
        <taxon>Magnoliopsida</taxon>
        <taxon>eudicotyledons</taxon>
        <taxon>Gunneridae</taxon>
        <taxon>Pentapetalae</taxon>
        <taxon>rosids</taxon>
        <taxon>fabids</taxon>
        <taxon>Fabales</taxon>
        <taxon>Fabaceae</taxon>
        <taxon>Papilionoideae</taxon>
        <taxon>50 kb inversion clade</taxon>
        <taxon>NPAAA clade</taxon>
        <taxon>Hologalegina</taxon>
        <taxon>IRL clade</taxon>
        <taxon>Fabeae</taxon>
        <taxon>Lathyrus</taxon>
    </lineage>
</organism>
<keyword evidence="2" id="KW-0418">Kinase</keyword>
<proteinExistence type="predicted"/>
<dbReference type="GO" id="GO:0016301">
    <property type="term" value="F:kinase activity"/>
    <property type="evidence" value="ECO:0007669"/>
    <property type="project" value="UniProtKB-KW"/>
</dbReference>
<evidence type="ECO:0000313" key="3">
    <source>
        <dbReference type="Proteomes" id="UP001058974"/>
    </source>
</evidence>
<feature type="region of interest" description="Disordered" evidence="1">
    <location>
        <begin position="81"/>
        <end position="154"/>
    </location>
</feature>
<keyword evidence="3" id="KW-1185">Reference proteome</keyword>
<keyword evidence="2" id="KW-0808">Transferase</keyword>
<dbReference type="Gramene" id="Psat04G0059200-T4">
    <property type="protein sequence ID" value="KAI5415201.1"/>
    <property type="gene ID" value="KIW84_040592"/>
</dbReference>
<reference evidence="2 3" key="1">
    <citation type="journal article" date="2022" name="Nat. Genet.">
        <title>Improved pea reference genome and pan-genome highlight genomic features and evolutionary characteristics.</title>
        <authorList>
            <person name="Yang T."/>
            <person name="Liu R."/>
            <person name="Luo Y."/>
            <person name="Hu S."/>
            <person name="Wang D."/>
            <person name="Wang C."/>
            <person name="Pandey M.K."/>
            <person name="Ge S."/>
            <person name="Xu Q."/>
            <person name="Li N."/>
            <person name="Li G."/>
            <person name="Huang Y."/>
            <person name="Saxena R.K."/>
            <person name="Ji Y."/>
            <person name="Li M."/>
            <person name="Yan X."/>
            <person name="He Y."/>
            <person name="Liu Y."/>
            <person name="Wang X."/>
            <person name="Xiang C."/>
            <person name="Varshney R.K."/>
            <person name="Ding H."/>
            <person name="Gao S."/>
            <person name="Zong X."/>
        </authorList>
    </citation>
    <scope>NUCLEOTIDE SEQUENCE [LARGE SCALE GENOMIC DNA]</scope>
    <source>
        <strain evidence="2 3">cv. Zhongwan 6</strain>
    </source>
</reference>
<feature type="compositionally biased region" description="Low complexity" evidence="1">
    <location>
        <begin position="82"/>
        <end position="103"/>
    </location>
</feature>
<dbReference type="Proteomes" id="UP001058974">
    <property type="component" value="Chromosome 4"/>
</dbReference>
<comment type="caution">
    <text evidence="2">The sequence shown here is derived from an EMBL/GenBank/DDBJ whole genome shotgun (WGS) entry which is preliminary data.</text>
</comment>
<evidence type="ECO:0000313" key="2">
    <source>
        <dbReference type="EMBL" id="KAI5415201.1"/>
    </source>
</evidence>